<accession>A0ABN6PWC8</accession>
<gene>
    <name evidence="1" type="ORF">ANSO36C_11590</name>
</gene>
<dbReference type="EMBL" id="AP025732">
    <property type="protein sequence ID" value="BDI15357.1"/>
    <property type="molecule type" value="Genomic_DNA"/>
</dbReference>
<dbReference type="RefSeq" id="WP_251958764.1">
    <property type="nucleotide sequence ID" value="NZ_AP025732.1"/>
</dbReference>
<protein>
    <recommendedName>
        <fullName evidence="3">SH3b domain-containing protein</fullName>
    </recommendedName>
</protein>
<evidence type="ECO:0008006" key="3">
    <source>
        <dbReference type="Google" id="ProtNLM"/>
    </source>
</evidence>
<dbReference type="Proteomes" id="UP001055453">
    <property type="component" value="Chromosome"/>
</dbReference>
<proteinExistence type="predicted"/>
<reference evidence="1" key="1">
    <citation type="submission" date="2022-04" db="EMBL/GenBank/DDBJ databases">
        <title>Complete genome sequence of a cyanobacterium, Nostoc sp. SO-36, isolated in Antarctica.</title>
        <authorList>
            <person name="Kanesaki Y."/>
            <person name="Effendi D."/>
            <person name="Sakamoto T."/>
            <person name="Ohtani S."/>
            <person name="Awai K."/>
        </authorList>
    </citation>
    <scope>NUCLEOTIDE SEQUENCE</scope>
    <source>
        <strain evidence="1">SO-36</strain>
    </source>
</reference>
<keyword evidence="2" id="KW-1185">Reference proteome</keyword>
<organism evidence="1 2">
    <name type="scientific">Nostoc cf. commune SO-36</name>
    <dbReference type="NCBI Taxonomy" id="449208"/>
    <lineage>
        <taxon>Bacteria</taxon>
        <taxon>Bacillati</taxon>
        <taxon>Cyanobacteriota</taxon>
        <taxon>Cyanophyceae</taxon>
        <taxon>Nostocales</taxon>
        <taxon>Nostocaceae</taxon>
        <taxon>Nostoc</taxon>
    </lineage>
</organism>
<evidence type="ECO:0000313" key="2">
    <source>
        <dbReference type="Proteomes" id="UP001055453"/>
    </source>
</evidence>
<name>A0ABN6PWC8_NOSCO</name>
<evidence type="ECO:0000313" key="1">
    <source>
        <dbReference type="EMBL" id="BDI15357.1"/>
    </source>
</evidence>
<sequence length="214" mass="23426">MASFLKSLPRISFAAFYLWLSTLNLLPIANAATPKNANRQVTCQAKKLGYEEALFLYLQKPQGQIQGGGIITLYEDAKLKVLAKGSENWIYVRVIDTNSLAEKDLEGWMVSNSLKCTSNVAQVKPATCQVTGLKSGQLALRITAGGKSTAGLDNGNNVTLLQPHIVSLQDPPTPWVNVRVTNTSNTRVMGREGWISSQYIDCYSNQSNDAINYP</sequence>